<sequence length="93" mass="9970">MIVTDTNAEIEDDATTLALRALIWTLSDERRADRLLALTGLTAERLREGIAEPSMQSAILAFLENHEPDLIACADAIGAAPGALIEARRALDA</sequence>
<keyword evidence="2" id="KW-1185">Reference proteome</keyword>
<protein>
    <submittedName>
        <fullName evidence="1">DUF3572 family protein</fullName>
    </submittedName>
</protein>
<reference evidence="1 2" key="1">
    <citation type="submission" date="2020-08" db="EMBL/GenBank/DDBJ databases">
        <title>Draft genome sequence of Parasphingopyxis sp. GrpM-11.</title>
        <authorList>
            <person name="Oh J."/>
            <person name="Roh D.-H."/>
        </authorList>
    </citation>
    <scope>NUCLEOTIDE SEQUENCE [LARGE SCALE GENOMIC DNA]</scope>
    <source>
        <strain evidence="1 2">GrpM-11</strain>
    </source>
</reference>
<dbReference type="Proteomes" id="UP000564378">
    <property type="component" value="Unassembled WGS sequence"/>
</dbReference>
<gene>
    <name evidence="1" type="ORF">H6P80_15570</name>
</gene>
<evidence type="ECO:0000313" key="1">
    <source>
        <dbReference type="EMBL" id="MBC2779043.1"/>
    </source>
</evidence>
<dbReference type="EMBL" id="JACJVJ010000003">
    <property type="protein sequence ID" value="MBC2779043.1"/>
    <property type="molecule type" value="Genomic_DNA"/>
</dbReference>
<comment type="caution">
    <text evidence="1">The sequence shown here is derived from an EMBL/GenBank/DDBJ whole genome shotgun (WGS) entry which is preliminary data.</text>
</comment>
<dbReference type="AlphaFoldDB" id="A0A842I2Q2"/>
<accession>A0A842I2Q2</accession>
<name>A0A842I2Q2_9SPHN</name>
<organism evidence="1 2">
    <name type="scientific">Parasphingopyxis marina</name>
    <dbReference type="NCBI Taxonomy" id="2761622"/>
    <lineage>
        <taxon>Bacteria</taxon>
        <taxon>Pseudomonadati</taxon>
        <taxon>Pseudomonadota</taxon>
        <taxon>Alphaproteobacteria</taxon>
        <taxon>Sphingomonadales</taxon>
        <taxon>Sphingomonadaceae</taxon>
        <taxon>Parasphingopyxis</taxon>
    </lineage>
</organism>
<evidence type="ECO:0000313" key="2">
    <source>
        <dbReference type="Proteomes" id="UP000564378"/>
    </source>
</evidence>
<proteinExistence type="predicted"/>
<dbReference type="InterPro" id="IPR021955">
    <property type="entry name" value="DUF3572"/>
</dbReference>
<dbReference type="Pfam" id="PF12096">
    <property type="entry name" value="DUF3572"/>
    <property type="match status" value="1"/>
</dbReference>